<comment type="caution">
    <text evidence="3">The sequence shown here is derived from an EMBL/GenBank/DDBJ whole genome shotgun (WGS) entry which is preliminary data.</text>
</comment>
<protein>
    <recommendedName>
        <fullName evidence="2">EF-hand domain-containing protein</fullName>
    </recommendedName>
</protein>
<sequence length="177" mass="18357">MRNPAAMAAILILAGCGAQPDQATPSEAAIEEAPEVATPMPAATLDPDATAKLRSFKGRDTDGDGFITSNENAQAMNRIFQSIDSDGDGTMTVSELNAAREALGLMMLPGSEEQIAEADQDNDGKLTLAEWIANGGRLFKAADANADGTLSRQEFDALPQLESMASGSAAPSQAAEK</sequence>
<evidence type="ECO:0000256" key="1">
    <source>
        <dbReference type="SAM" id="SignalP"/>
    </source>
</evidence>
<dbReference type="Pfam" id="PF13499">
    <property type="entry name" value="EF-hand_7"/>
    <property type="match status" value="1"/>
</dbReference>
<evidence type="ECO:0000313" key="3">
    <source>
        <dbReference type="EMBL" id="NYH95675.1"/>
    </source>
</evidence>
<dbReference type="Pfam" id="PF13202">
    <property type="entry name" value="EF-hand_5"/>
    <property type="match status" value="2"/>
</dbReference>
<dbReference type="InterPro" id="IPR002048">
    <property type="entry name" value="EF_hand_dom"/>
</dbReference>
<dbReference type="AlphaFoldDB" id="A0A7Z0BVT4"/>
<dbReference type="SMART" id="SM00054">
    <property type="entry name" value="EFh"/>
    <property type="match status" value="3"/>
</dbReference>
<dbReference type="RefSeq" id="WP_179407582.1">
    <property type="nucleotide sequence ID" value="NZ_BMGF01000003.1"/>
</dbReference>
<feature type="chain" id="PRO_5031353359" description="EF-hand domain-containing protein" evidence="1">
    <location>
        <begin position="24"/>
        <end position="177"/>
    </location>
</feature>
<name>A0A7Z0BVT4_9SPHN</name>
<accession>A0A7Z0BVT4</accession>
<dbReference type="InterPro" id="IPR018247">
    <property type="entry name" value="EF_Hand_1_Ca_BS"/>
</dbReference>
<reference evidence="3 4" key="1">
    <citation type="submission" date="2020-07" db="EMBL/GenBank/DDBJ databases">
        <title>Genomic Encyclopedia of Type Strains, Phase IV (KMG-IV): sequencing the most valuable type-strain genomes for metagenomic binning, comparative biology and taxonomic classification.</title>
        <authorList>
            <person name="Goeker M."/>
        </authorList>
    </citation>
    <scope>NUCLEOTIDE SEQUENCE [LARGE SCALE GENOMIC DNA]</scope>
    <source>
        <strain evidence="3 4">DSM 29043</strain>
    </source>
</reference>
<evidence type="ECO:0000259" key="2">
    <source>
        <dbReference type="PROSITE" id="PS50222"/>
    </source>
</evidence>
<dbReference type="PROSITE" id="PS51257">
    <property type="entry name" value="PROKAR_LIPOPROTEIN"/>
    <property type="match status" value="1"/>
</dbReference>
<dbReference type="Gene3D" id="1.10.238.10">
    <property type="entry name" value="EF-hand"/>
    <property type="match status" value="1"/>
</dbReference>
<feature type="domain" description="EF-hand" evidence="2">
    <location>
        <begin position="71"/>
        <end position="106"/>
    </location>
</feature>
<proteinExistence type="predicted"/>
<keyword evidence="4" id="KW-1185">Reference proteome</keyword>
<evidence type="ECO:0000313" key="4">
    <source>
        <dbReference type="Proteomes" id="UP000522081"/>
    </source>
</evidence>
<organism evidence="3 4">
    <name type="scientific">Novosphingobium marinum</name>
    <dbReference type="NCBI Taxonomy" id="1514948"/>
    <lineage>
        <taxon>Bacteria</taxon>
        <taxon>Pseudomonadati</taxon>
        <taxon>Pseudomonadota</taxon>
        <taxon>Alphaproteobacteria</taxon>
        <taxon>Sphingomonadales</taxon>
        <taxon>Sphingomonadaceae</taxon>
        <taxon>Novosphingobium</taxon>
    </lineage>
</organism>
<dbReference type="GO" id="GO:0005509">
    <property type="term" value="F:calcium ion binding"/>
    <property type="evidence" value="ECO:0007669"/>
    <property type="project" value="InterPro"/>
</dbReference>
<dbReference type="SUPFAM" id="SSF47473">
    <property type="entry name" value="EF-hand"/>
    <property type="match status" value="1"/>
</dbReference>
<gene>
    <name evidence="3" type="ORF">FHS75_002004</name>
</gene>
<feature type="signal peptide" evidence="1">
    <location>
        <begin position="1"/>
        <end position="23"/>
    </location>
</feature>
<dbReference type="InterPro" id="IPR011992">
    <property type="entry name" value="EF-hand-dom_pair"/>
</dbReference>
<dbReference type="Proteomes" id="UP000522081">
    <property type="component" value="Unassembled WGS sequence"/>
</dbReference>
<dbReference type="EMBL" id="JACBZF010000003">
    <property type="protein sequence ID" value="NYH95675.1"/>
    <property type="molecule type" value="Genomic_DNA"/>
</dbReference>
<keyword evidence="1" id="KW-0732">Signal</keyword>
<dbReference type="PROSITE" id="PS00018">
    <property type="entry name" value="EF_HAND_1"/>
    <property type="match status" value="2"/>
</dbReference>
<dbReference type="PROSITE" id="PS50222">
    <property type="entry name" value="EF_HAND_2"/>
    <property type="match status" value="1"/>
</dbReference>